<keyword evidence="1" id="KW-1133">Transmembrane helix</keyword>
<accession>A0A1U9R259</accession>
<dbReference type="RefSeq" id="WP_078079114.1">
    <property type="nucleotide sequence ID" value="NZ_CP018047.1"/>
</dbReference>
<gene>
    <name evidence="2" type="ORF">BBN63_33865</name>
</gene>
<evidence type="ECO:0008006" key="4">
    <source>
        <dbReference type="Google" id="ProtNLM"/>
    </source>
</evidence>
<name>A0A1U9R259_STRNV</name>
<evidence type="ECO:0000313" key="3">
    <source>
        <dbReference type="Proteomes" id="UP000189677"/>
    </source>
</evidence>
<dbReference type="OrthoDB" id="6199084at2"/>
<sequence>MGLYVETRVRTDMETFWERTQDPAQHQRWDLRFTEIDYLPRPAGEPQRFRYAVRVLPFLTVSGTGVSAGESGGADGRRVSVLRFASPHPLSLLAEGSGYWRYVPTPDGVRFLTGYDYRPRWGRLGAVGDRWLFRPLMGWATAWSFDRLRLWCEHGVSPARSLAHAVGELTARLIALPGGVFAALTASGVGGTDGASAWALPAAVALALAGLLLLLPPLPRTPAARRCLRTPPGRPTASAPDTSVPIASAPALLATLERP</sequence>
<proteinExistence type="predicted"/>
<keyword evidence="1" id="KW-0812">Transmembrane</keyword>
<dbReference type="EMBL" id="CP018047">
    <property type="protein sequence ID" value="AQU70419.1"/>
    <property type="molecule type" value="Genomic_DNA"/>
</dbReference>
<dbReference type="Proteomes" id="UP000189677">
    <property type="component" value="Chromosome"/>
</dbReference>
<dbReference type="SUPFAM" id="SSF55961">
    <property type="entry name" value="Bet v1-like"/>
    <property type="match status" value="1"/>
</dbReference>
<reference evidence="2 3" key="1">
    <citation type="submission" date="2016-11" db="EMBL/GenBank/DDBJ databases">
        <title>Complete genome sequence of Streptomyces niveus SCSIO 3406.</title>
        <authorList>
            <person name="Zhu Q."/>
            <person name="Cheng W."/>
            <person name="Song Y."/>
            <person name="Li Q."/>
            <person name="Ju J."/>
        </authorList>
    </citation>
    <scope>NUCLEOTIDE SEQUENCE [LARGE SCALE GENOMIC DNA]</scope>
    <source>
        <strain evidence="2 3">SCSIO 3406</strain>
    </source>
</reference>
<evidence type="ECO:0000256" key="1">
    <source>
        <dbReference type="SAM" id="Phobius"/>
    </source>
</evidence>
<dbReference type="KEGG" id="snw:BBN63_33865"/>
<keyword evidence="3" id="KW-1185">Reference proteome</keyword>
<evidence type="ECO:0000313" key="2">
    <source>
        <dbReference type="EMBL" id="AQU70419.1"/>
    </source>
</evidence>
<organism evidence="2 3">
    <name type="scientific">Streptomyces niveus</name>
    <name type="common">Streptomyces spheroides</name>
    <dbReference type="NCBI Taxonomy" id="193462"/>
    <lineage>
        <taxon>Bacteria</taxon>
        <taxon>Bacillati</taxon>
        <taxon>Actinomycetota</taxon>
        <taxon>Actinomycetes</taxon>
        <taxon>Kitasatosporales</taxon>
        <taxon>Streptomycetaceae</taxon>
        <taxon>Streptomyces</taxon>
    </lineage>
</organism>
<keyword evidence="1" id="KW-0472">Membrane</keyword>
<dbReference type="AlphaFoldDB" id="A0A1U9R259"/>
<feature type="transmembrane region" description="Helical" evidence="1">
    <location>
        <begin position="169"/>
        <end position="189"/>
    </location>
</feature>
<protein>
    <recommendedName>
        <fullName evidence="4">Membrane protein YndG</fullName>
    </recommendedName>
</protein>
<feature type="transmembrane region" description="Helical" evidence="1">
    <location>
        <begin position="195"/>
        <end position="215"/>
    </location>
</feature>